<evidence type="ECO:0000313" key="10">
    <source>
        <dbReference type="Proteomes" id="UP000030693"/>
    </source>
</evidence>
<dbReference type="Gene3D" id="3.90.190.10">
    <property type="entry name" value="Protein tyrosine phosphatase superfamily"/>
    <property type="match status" value="1"/>
</dbReference>
<dbReference type="RefSeq" id="XP_009494580.1">
    <property type="nucleotide sequence ID" value="XM_009496305.1"/>
</dbReference>
<evidence type="ECO:0000256" key="5">
    <source>
        <dbReference type="ARBA" id="ARBA00044624"/>
    </source>
</evidence>
<feature type="transmembrane region" description="Helical" evidence="7">
    <location>
        <begin position="83"/>
        <end position="102"/>
    </location>
</feature>
<dbReference type="STRING" id="691883.A0A058ZDE8"/>
<dbReference type="InterPro" id="IPR000387">
    <property type="entry name" value="Tyr_Pase_dom"/>
</dbReference>
<dbReference type="GO" id="GO:0004484">
    <property type="term" value="F:mRNA guanylyltransferase activity"/>
    <property type="evidence" value="ECO:0007669"/>
    <property type="project" value="UniProtKB-EC"/>
</dbReference>
<feature type="compositionally biased region" description="Pro residues" evidence="6">
    <location>
        <begin position="770"/>
        <end position="780"/>
    </location>
</feature>
<dbReference type="Pfam" id="PF00782">
    <property type="entry name" value="DSPc"/>
    <property type="match status" value="1"/>
</dbReference>
<keyword evidence="2 7" id="KW-0812">Transmembrane</keyword>
<sequence length="923" mass="100835">MASSLLGRLKAIEVDRDLLVFKILYTFVAATFASLGPFLSVIFAGRGLTPSEIGIILCARPFVFFAGAPLFSIIADRARRTRWLLLTVFVLSAVIRTLIAFIPAERFALLAFVVLTCEFFGSPVYFLIDTVVLKVLGKNSDRYGQQRLFGSIGPIFIDEIVREGHPRTRVGNLYVANRNAIVHFGTLEHLTPESLYRRLASPPDLPPNWVGCPNVNPVSFTNVQTGKTVNFLALKAPLDSNYDSRLRKEDYWTPQMLFAEAEKNNWGTIGLVIDLTKSSRYYDERIVTDLAARYVKIICQGRGATPTPDQVSQFVSAVDSFLVHNPEKIIAVHCTHGCNRTGFMLAAYARMRCGLSVDAAINIFAKSRCPGIYKHDYLRDLLARYQGNEDMITFPEMPTWHLGDGPDAFDPYQDGGGKPASAPHMIGPRGDIGTLVADPVLLSTLQNFSLEMCRASESQTKRRRFPGAMPVSLTIDRLSHFDRVECLVSWKADGGRFFMVIWENDLVYMADRHFNFYEVAGMKMAPLPGQPPLTRTLLDGEIVVDSIPGSTPDFRNRFLVYDIMALRGKSVVDMPYKARLKMAEGEITGGRNAYRAQNPSFDWNSEPFSLRMKLFLPIEQVGRILKIIQSLPHENDGLMFAAAEQIVECVYAKGQTWRLLRGRPDKSEPNQMTTARNVFRSIQENLDEPRLLASIEASVRRVREKGFPREKPHDFFTNAHPGRGPGGGPPGFGHFPPGPGGPGGPQHLHPMHGMPPHFGPGGHYLPPHGAPPGHHYPPPVGAMSPHFHHSGGPGPMMNRKRPGISWPGGVHPYASPAAAAAGSVAAPVPGPAPPAAVQSSGPSSVAGSAATPAPVASSTADSLASAATSALATGTDPHSSPFSDDFTDISDTSFSSSFNPTSDSPPSPRPEEAEGHPAKRFKS</sequence>
<evidence type="ECO:0000256" key="4">
    <source>
        <dbReference type="ARBA" id="ARBA00023136"/>
    </source>
</evidence>
<dbReference type="InterPro" id="IPR012340">
    <property type="entry name" value="NA-bd_OB-fold"/>
</dbReference>
<dbReference type="InterPro" id="IPR001339">
    <property type="entry name" value="mRNA_cap_enzyme_adenylation"/>
</dbReference>
<keyword evidence="3 7" id="KW-1133">Transmembrane helix</keyword>
<proteinExistence type="predicted"/>
<gene>
    <name evidence="9" type="ORF">H696_02403</name>
</gene>
<feature type="transmembrane region" description="Helical" evidence="7">
    <location>
        <begin position="53"/>
        <end position="71"/>
    </location>
</feature>
<dbReference type="SUPFAM" id="SSF103473">
    <property type="entry name" value="MFS general substrate transporter"/>
    <property type="match status" value="1"/>
</dbReference>
<dbReference type="InterPro" id="IPR000340">
    <property type="entry name" value="Dual-sp_phosphatase_cat-dom"/>
</dbReference>
<dbReference type="PROSITE" id="PS50056">
    <property type="entry name" value="TYR_PHOSPHATASE_2"/>
    <property type="match status" value="1"/>
</dbReference>
<dbReference type="InterPro" id="IPR024989">
    <property type="entry name" value="MFS_assoc_dom"/>
</dbReference>
<dbReference type="GO" id="GO:0005524">
    <property type="term" value="F:ATP binding"/>
    <property type="evidence" value="ECO:0007669"/>
    <property type="project" value="InterPro"/>
</dbReference>
<accession>A0A058ZDE8</accession>
<keyword evidence="4 7" id="KW-0472">Membrane</keyword>
<feature type="domain" description="Tyrosine specific protein phosphatases" evidence="8">
    <location>
        <begin position="312"/>
        <end position="368"/>
    </location>
</feature>
<protein>
    <recommendedName>
        <fullName evidence="8">Tyrosine specific protein phosphatases domain-containing protein</fullName>
    </recommendedName>
</protein>
<evidence type="ECO:0000313" key="9">
    <source>
        <dbReference type="EMBL" id="KCV71457.1"/>
    </source>
</evidence>
<comment type="catalytic activity">
    <reaction evidence="5">
        <text>a 5'-end diphospho-ribonucleoside in mRNA + GTP + H(+) = a 5'-end (5'-triphosphoguanosine)-ribonucleoside in mRNA + diphosphate</text>
        <dbReference type="Rhea" id="RHEA:67012"/>
        <dbReference type="Rhea" id="RHEA-COMP:17165"/>
        <dbReference type="Rhea" id="RHEA-COMP:17166"/>
        <dbReference type="ChEBI" id="CHEBI:15378"/>
        <dbReference type="ChEBI" id="CHEBI:33019"/>
        <dbReference type="ChEBI" id="CHEBI:37565"/>
        <dbReference type="ChEBI" id="CHEBI:167616"/>
        <dbReference type="ChEBI" id="CHEBI:167617"/>
        <dbReference type="EC" id="2.7.7.50"/>
    </reaction>
    <physiologicalReaction direction="left-to-right" evidence="5">
        <dbReference type="Rhea" id="RHEA:67013"/>
    </physiologicalReaction>
</comment>
<dbReference type="Proteomes" id="UP000030693">
    <property type="component" value="Unassembled WGS sequence"/>
</dbReference>
<feature type="transmembrane region" description="Helical" evidence="7">
    <location>
        <begin position="20"/>
        <end position="41"/>
    </location>
</feature>
<dbReference type="PANTHER" id="PTHR10367">
    <property type="entry name" value="MRNA-CAPPING ENZYME"/>
    <property type="match status" value="1"/>
</dbReference>
<dbReference type="Pfam" id="PF01331">
    <property type="entry name" value="mRNA_cap_enzyme"/>
    <property type="match status" value="1"/>
</dbReference>
<evidence type="ECO:0000256" key="7">
    <source>
        <dbReference type="SAM" id="Phobius"/>
    </source>
</evidence>
<dbReference type="PROSITE" id="PS00383">
    <property type="entry name" value="TYR_PHOSPHATASE_1"/>
    <property type="match status" value="1"/>
</dbReference>
<dbReference type="Gene3D" id="3.30.470.30">
    <property type="entry name" value="DNA ligase/mRNA capping enzyme"/>
    <property type="match status" value="1"/>
</dbReference>
<dbReference type="SUPFAM" id="SSF56091">
    <property type="entry name" value="DNA ligase/mRNA capping enzyme, catalytic domain"/>
    <property type="match status" value="1"/>
</dbReference>
<evidence type="ECO:0000256" key="2">
    <source>
        <dbReference type="ARBA" id="ARBA00022692"/>
    </source>
</evidence>
<feature type="compositionally biased region" description="Low complexity" evidence="6">
    <location>
        <begin position="835"/>
        <end position="902"/>
    </location>
</feature>
<reference evidence="9" key="1">
    <citation type="submission" date="2013-04" db="EMBL/GenBank/DDBJ databases">
        <title>The Genome Sequence of Fonticula alba ATCC 38817.</title>
        <authorList>
            <consortium name="The Broad Institute Genomics Platform"/>
            <person name="Russ C."/>
            <person name="Cuomo C."/>
            <person name="Burger G."/>
            <person name="Gray M.W."/>
            <person name="Holland P.W.H."/>
            <person name="King N."/>
            <person name="Lang F.B.F."/>
            <person name="Roger A.J."/>
            <person name="Ruiz-Trillo I."/>
            <person name="Brown M."/>
            <person name="Walker B."/>
            <person name="Young S."/>
            <person name="Zeng Q."/>
            <person name="Gargeya S."/>
            <person name="Fitzgerald M."/>
            <person name="Haas B."/>
            <person name="Abouelleil A."/>
            <person name="Allen A.W."/>
            <person name="Alvarado L."/>
            <person name="Arachchi H.M."/>
            <person name="Berlin A.M."/>
            <person name="Chapman S.B."/>
            <person name="Gainer-Dewar J."/>
            <person name="Goldberg J."/>
            <person name="Griggs A."/>
            <person name="Gujja S."/>
            <person name="Hansen M."/>
            <person name="Howarth C."/>
            <person name="Imamovic A."/>
            <person name="Ireland A."/>
            <person name="Larimer J."/>
            <person name="McCowan C."/>
            <person name="Murphy C."/>
            <person name="Pearson M."/>
            <person name="Poon T.W."/>
            <person name="Priest M."/>
            <person name="Roberts A."/>
            <person name="Saif S."/>
            <person name="Shea T."/>
            <person name="Sisk P."/>
            <person name="Sykes S."/>
            <person name="Wortman J."/>
            <person name="Nusbaum C."/>
            <person name="Birren B."/>
        </authorList>
    </citation>
    <scope>NUCLEOTIDE SEQUENCE [LARGE SCALE GENOMIC DNA]</scope>
    <source>
        <strain evidence="9">ATCC 38817</strain>
    </source>
</reference>
<name>A0A058ZDE8_FONAL</name>
<evidence type="ECO:0000256" key="6">
    <source>
        <dbReference type="SAM" id="MobiDB-lite"/>
    </source>
</evidence>
<dbReference type="GO" id="GO:0016020">
    <property type="term" value="C:membrane"/>
    <property type="evidence" value="ECO:0007669"/>
    <property type="project" value="UniProtKB-SubCell"/>
</dbReference>
<dbReference type="GO" id="GO:0005525">
    <property type="term" value="F:GTP binding"/>
    <property type="evidence" value="ECO:0007669"/>
    <property type="project" value="UniProtKB-KW"/>
</dbReference>
<keyword evidence="10" id="KW-1185">Reference proteome</keyword>
<dbReference type="InterPro" id="IPR036259">
    <property type="entry name" value="MFS_trans_sf"/>
</dbReference>
<dbReference type="InterPro" id="IPR029021">
    <property type="entry name" value="Prot-tyrosine_phosphatase-like"/>
</dbReference>
<comment type="subcellular location">
    <subcellularLocation>
        <location evidence="1">Membrane</location>
        <topology evidence="1">Multi-pass membrane protein</topology>
    </subcellularLocation>
</comment>
<dbReference type="AlphaFoldDB" id="A0A058ZDE8"/>
<dbReference type="Gene3D" id="1.20.1250.20">
    <property type="entry name" value="MFS general substrate transporter like domains"/>
    <property type="match status" value="1"/>
</dbReference>
<organism evidence="9">
    <name type="scientific">Fonticula alba</name>
    <name type="common">Slime mold</name>
    <dbReference type="NCBI Taxonomy" id="691883"/>
    <lineage>
        <taxon>Eukaryota</taxon>
        <taxon>Rotosphaerida</taxon>
        <taxon>Fonticulaceae</taxon>
        <taxon>Fonticula</taxon>
    </lineage>
</organism>
<dbReference type="GO" id="GO:0005634">
    <property type="term" value="C:nucleus"/>
    <property type="evidence" value="ECO:0007669"/>
    <property type="project" value="UniProtKB-SubCell"/>
</dbReference>
<dbReference type="InterPro" id="IPR016130">
    <property type="entry name" value="Tyr_Pase_AS"/>
</dbReference>
<evidence type="ECO:0000256" key="3">
    <source>
        <dbReference type="ARBA" id="ARBA00022989"/>
    </source>
</evidence>
<feature type="region of interest" description="Disordered" evidence="6">
    <location>
        <begin position="823"/>
        <end position="923"/>
    </location>
</feature>
<evidence type="ECO:0000259" key="8">
    <source>
        <dbReference type="PROSITE" id="PS50056"/>
    </source>
</evidence>
<dbReference type="PANTHER" id="PTHR10367:SF17">
    <property type="entry name" value="MRNA-CAPPING ENZYME"/>
    <property type="match status" value="1"/>
</dbReference>
<dbReference type="Pfam" id="PF12832">
    <property type="entry name" value="MFS_1_like"/>
    <property type="match status" value="1"/>
</dbReference>
<evidence type="ECO:0000256" key="1">
    <source>
        <dbReference type="ARBA" id="ARBA00004141"/>
    </source>
</evidence>
<dbReference type="SUPFAM" id="SSF50249">
    <property type="entry name" value="Nucleic acid-binding proteins"/>
    <property type="match status" value="1"/>
</dbReference>
<feature type="region of interest" description="Disordered" evidence="6">
    <location>
        <begin position="770"/>
        <end position="803"/>
    </location>
</feature>
<dbReference type="OrthoDB" id="200924at2759"/>
<dbReference type="GeneID" id="20527128"/>
<dbReference type="eggNOG" id="KOG2386">
    <property type="taxonomic scope" value="Eukaryota"/>
</dbReference>
<dbReference type="GO" id="GO:0006370">
    <property type="term" value="P:7-methylguanosine mRNA capping"/>
    <property type="evidence" value="ECO:0007669"/>
    <property type="project" value="UniProtKB-KW"/>
</dbReference>
<dbReference type="CDD" id="cd07895">
    <property type="entry name" value="Adenylation_mRNA_capping"/>
    <property type="match status" value="1"/>
</dbReference>
<dbReference type="InterPro" id="IPR051029">
    <property type="entry name" value="mRNA_Capping_Enz/RNA_Phosphat"/>
</dbReference>
<dbReference type="EMBL" id="KB932203">
    <property type="protein sequence ID" value="KCV71457.1"/>
    <property type="molecule type" value="Genomic_DNA"/>
</dbReference>
<dbReference type="SUPFAM" id="SSF52799">
    <property type="entry name" value="(Phosphotyrosine protein) phosphatases II"/>
    <property type="match status" value="1"/>
</dbReference>